<dbReference type="AlphaFoldDB" id="A0A6C0JR53"/>
<name>A0A6C0JR53_9ZZZZ</name>
<reference evidence="1" key="1">
    <citation type="journal article" date="2020" name="Nature">
        <title>Giant virus diversity and host interactions through global metagenomics.</title>
        <authorList>
            <person name="Schulz F."/>
            <person name="Roux S."/>
            <person name="Paez-Espino D."/>
            <person name="Jungbluth S."/>
            <person name="Walsh D.A."/>
            <person name="Denef V.J."/>
            <person name="McMahon K.D."/>
            <person name="Konstantinidis K.T."/>
            <person name="Eloe-Fadrosh E.A."/>
            <person name="Kyrpides N.C."/>
            <person name="Woyke T."/>
        </authorList>
    </citation>
    <scope>NUCLEOTIDE SEQUENCE</scope>
    <source>
        <strain evidence="1">GVMAG-S-1040241-154</strain>
    </source>
</reference>
<accession>A0A6C0JR53</accession>
<organism evidence="1">
    <name type="scientific">viral metagenome</name>
    <dbReference type="NCBI Taxonomy" id="1070528"/>
    <lineage>
        <taxon>unclassified sequences</taxon>
        <taxon>metagenomes</taxon>
        <taxon>organismal metagenomes</taxon>
    </lineage>
</organism>
<dbReference type="EMBL" id="MN740684">
    <property type="protein sequence ID" value="QHU07296.1"/>
    <property type="molecule type" value="Genomic_DNA"/>
</dbReference>
<proteinExistence type="predicted"/>
<protein>
    <submittedName>
        <fullName evidence="1">Uncharacterized protein</fullName>
    </submittedName>
</protein>
<evidence type="ECO:0000313" key="1">
    <source>
        <dbReference type="EMBL" id="QHU07296.1"/>
    </source>
</evidence>
<sequence length="65" mass="7698">MKGSAFVYGKVSWNDMVDDIDDYDTYNTVIPMIYDIINEKTTYENIIYDKGIINKYSSQEEWLNL</sequence>